<accession>A0ABV9GVH3</accession>
<sequence>MLTSRSAAVPARQHVQGFTLIELMVMLALLVALAMLAMYPMQEWINNNRVRSTADVLQNGLRQAQAEATRRSRTVMFALTGTTTFAESADPDDLEVATEAPHWGIFATRRTGADAEFIEAGLQDNSGRAARITGPAAICFNSLGRLVTRTNAAAGVGDASCDSADIPARYVVDMDGVDARSLRVEVGVGGRILMCDPNAAADRLDACPD</sequence>
<dbReference type="InterPro" id="IPR045584">
    <property type="entry name" value="Pilin-like"/>
</dbReference>
<dbReference type="InterPro" id="IPR012902">
    <property type="entry name" value="N_methyl_site"/>
</dbReference>
<dbReference type="PROSITE" id="PS00409">
    <property type="entry name" value="PROKAR_NTER_METHYL"/>
    <property type="match status" value="1"/>
</dbReference>
<dbReference type="Gene3D" id="3.30.700.10">
    <property type="entry name" value="Glycoprotein, Type 4 Pilin"/>
    <property type="match status" value="1"/>
</dbReference>
<reference evidence="3" key="1">
    <citation type="journal article" date="2019" name="Int. J. Syst. Evol. Microbiol.">
        <title>The Global Catalogue of Microorganisms (GCM) 10K type strain sequencing project: providing services to taxonomists for standard genome sequencing and annotation.</title>
        <authorList>
            <consortium name="The Broad Institute Genomics Platform"/>
            <consortium name="The Broad Institute Genome Sequencing Center for Infectious Disease"/>
            <person name="Wu L."/>
            <person name="Ma J."/>
        </authorList>
    </citation>
    <scope>NUCLEOTIDE SEQUENCE [LARGE SCALE GENOMIC DNA]</scope>
    <source>
        <strain evidence="3">JCM 11650</strain>
    </source>
</reference>
<dbReference type="EMBL" id="JBHSEW010000005">
    <property type="protein sequence ID" value="MFC4622012.1"/>
    <property type="molecule type" value="Genomic_DNA"/>
</dbReference>
<evidence type="ECO:0000313" key="2">
    <source>
        <dbReference type="EMBL" id="MFC4622012.1"/>
    </source>
</evidence>
<evidence type="ECO:0000256" key="1">
    <source>
        <dbReference type="SAM" id="Phobius"/>
    </source>
</evidence>
<keyword evidence="1" id="KW-0472">Membrane</keyword>
<keyword evidence="1" id="KW-0812">Transmembrane</keyword>
<proteinExistence type="predicted"/>
<gene>
    <name evidence="2" type="ORF">ACFO3A_07240</name>
</gene>
<name>A0ABV9GVH3_9BURK</name>
<keyword evidence="1" id="KW-1133">Transmembrane helix</keyword>
<organism evidence="2 3">
    <name type="scientific">Comamonas nitrativorans</name>
    <dbReference type="NCBI Taxonomy" id="108437"/>
    <lineage>
        <taxon>Bacteria</taxon>
        <taxon>Pseudomonadati</taxon>
        <taxon>Pseudomonadota</taxon>
        <taxon>Betaproteobacteria</taxon>
        <taxon>Burkholderiales</taxon>
        <taxon>Comamonadaceae</taxon>
        <taxon>Comamonas</taxon>
    </lineage>
</organism>
<evidence type="ECO:0000313" key="3">
    <source>
        <dbReference type="Proteomes" id="UP001595967"/>
    </source>
</evidence>
<dbReference type="Proteomes" id="UP001595967">
    <property type="component" value="Unassembled WGS sequence"/>
</dbReference>
<dbReference type="SUPFAM" id="SSF54523">
    <property type="entry name" value="Pili subunits"/>
    <property type="match status" value="1"/>
</dbReference>
<keyword evidence="3" id="KW-1185">Reference proteome</keyword>
<comment type="caution">
    <text evidence="2">The sequence shown here is derived from an EMBL/GenBank/DDBJ whole genome shotgun (WGS) entry which is preliminary data.</text>
</comment>
<protein>
    <submittedName>
        <fullName evidence="2">Tfp pilus assembly protein FimT/FimU</fullName>
    </submittedName>
</protein>
<feature type="transmembrane region" description="Helical" evidence="1">
    <location>
        <begin position="20"/>
        <end position="39"/>
    </location>
</feature>
<dbReference type="RefSeq" id="WP_377725253.1">
    <property type="nucleotide sequence ID" value="NZ_JBHSEW010000005.1"/>
</dbReference>